<organism evidence="1 2">
    <name type="scientific">Dactylosporangium darangshiense</name>
    <dbReference type="NCBI Taxonomy" id="579108"/>
    <lineage>
        <taxon>Bacteria</taxon>
        <taxon>Bacillati</taxon>
        <taxon>Actinomycetota</taxon>
        <taxon>Actinomycetes</taxon>
        <taxon>Micromonosporales</taxon>
        <taxon>Micromonosporaceae</taxon>
        <taxon>Dactylosporangium</taxon>
    </lineage>
</organism>
<dbReference type="RefSeq" id="WP_345134769.1">
    <property type="nucleotide sequence ID" value="NZ_BAABAT010000028.1"/>
</dbReference>
<keyword evidence="2" id="KW-1185">Reference proteome</keyword>
<gene>
    <name evidence="1" type="ORF">GCM10022255_076040</name>
</gene>
<dbReference type="EMBL" id="BAABAT010000028">
    <property type="protein sequence ID" value="GAA4257801.1"/>
    <property type="molecule type" value="Genomic_DNA"/>
</dbReference>
<sequence length="147" mass="15018">MVSFLAAAALTARIRITETHVADAAARHERLIHPLRRAAGQVGAGFRFLAGIPALRRVTFASAIAAFAVGAGDATSYAVISQGLHRAPQFIGVTQVAHGIGAIAGGLSGLLIAAAVLVRTHIPAELPEAALTASTSTSIPRTARPSR</sequence>
<evidence type="ECO:0000313" key="2">
    <source>
        <dbReference type="Proteomes" id="UP001500620"/>
    </source>
</evidence>
<protein>
    <submittedName>
        <fullName evidence="1">Uncharacterized protein</fullName>
    </submittedName>
</protein>
<comment type="caution">
    <text evidence="1">The sequence shown here is derived from an EMBL/GenBank/DDBJ whole genome shotgun (WGS) entry which is preliminary data.</text>
</comment>
<accession>A0ABP8DJU2</accession>
<proteinExistence type="predicted"/>
<dbReference type="Proteomes" id="UP001500620">
    <property type="component" value="Unassembled WGS sequence"/>
</dbReference>
<reference evidence="2" key="1">
    <citation type="journal article" date="2019" name="Int. J. Syst. Evol. Microbiol.">
        <title>The Global Catalogue of Microorganisms (GCM) 10K type strain sequencing project: providing services to taxonomists for standard genome sequencing and annotation.</title>
        <authorList>
            <consortium name="The Broad Institute Genomics Platform"/>
            <consortium name="The Broad Institute Genome Sequencing Center for Infectious Disease"/>
            <person name="Wu L."/>
            <person name="Ma J."/>
        </authorList>
    </citation>
    <scope>NUCLEOTIDE SEQUENCE [LARGE SCALE GENOMIC DNA]</scope>
    <source>
        <strain evidence="2">JCM 17441</strain>
    </source>
</reference>
<name>A0ABP8DJU2_9ACTN</name>
<evidence type="ECO:0000313" key="1">
    <source>
        <dbReference type="EMBL" id="GAA4257801.1"/>
    </source>
</evidence>